<name>A0A853G8L9_9GAMM</name>
<evidence type="ECO:0000313" key="8">
    <source>
        <dbReference type="Proteomes" id="UP000525329"/>
    </source>
</evidence>
<dbReference type="SUPFAM" id="SSF52540">
    <property type="entry name" value="P-loop containing nucleoside triphosphate hydrolases"/>
    <property type="match status" value="1"/>
</dbReference>
<proteinExistence type="inferred from homology"/>
<keyword evidence="5" id="KW-0963">Cytoplasm</keyword>
<keyword evidence="5 7" id="KW-0808">Transferase</keyword>
<dbReference type="InterPro" id="IPR027417">
    <property type="entry name" value="P-loop_NTPase"/>
</dbReference>
<keyword evidence="3 5" id="KW-0067">ATP-binding</keyword>
<comment type="subcellular location">
    <subcellularLocation>
        <location evidence="5">Cytoplasm</location>
    </subcellularLocation>
</comment>
<comment type="pathway">
    <text evidence="5">Cofactor biosynthesis; coenzyme A biosynthesis; CoA from (R)-pantothenate: step 5/5.</text>
</comment>
<dbReference type="UniPathway" id="UPA00241">
    <property type="reaction ID" value="UER00356"/>
</dbReference>
<dbReference type="Pfam" id="PF01121">
    <property type="entry name" value="CoaE"/>
    <property type="match status" value="1"/>
</dbReference>
<dbReference type="EC" id="2.7.1.24" evidence="5 6"/>
<accession>A0A853G8L9</accession>
<reference evidence="7 8" key="1">
    <citation type="submission" date="2020-05" db="EMBL/GenBank/DDBJ databases">
        <title>Horizontal transmission and recombination maintain forever young bacterial symbiont genomes.</title>
        <authorList>
            <person name="Russell S.L."/>
            <person name="Pepper-Tunick E."/>
            <person name="Svedberg J."/>
            <person name="Byrne A."/>
            <person name="Ruelas Castillo J."/>
            <person name="Vollmers C."/>
            <person name="Beinart R.A."/>
            <person name="Corbett-Detig R."/>
        </authorList>
    </citation>
    <scope>NUCLEOTIDE SEQUENCE [LARGE SCALE GENOMIC DNA]</scope>
    <source>
        <strain evidence="7">Monterey_2004</strain>
    </source>
</reference>
<dbReference type="NCBIfam" id="TIGR00152">
    <property type="entry name" value="dephospho-CoA kinase"/>
    <property type="match status" value="1"/>
</dbReference>
<dbReference type="InterPro" id="IPR001977">
    <property type="entry name" value="Depp_CoAkinase"/>
</dbReference>
<evidence type="ECO:0000256" key="5">
    <source>
        <dbReference type="HAMAP-Rule" id="MF_00376"/>
    </source>
</evidence>
<evidence type="ECO:0000256" key="1">
    <source>
        <dbReference type="ARBA" id="ARBA00009018"/>
    </source>
</evidence>
<dbReference type="PANTHER" id="PTHR10695">
    <property type="entry name" value="DEPHOSPHO-COA KINASE-RELATED"/>
    <property type="match status" value="1"/>
</dbReference>
<evidence type="ECO:0000256" key="6">
    <source>
        <dbReference type="NCBIfam" id="TIGR00152"/>
    </source>
</evidence>
<dbReference type="PROSITE" id="PS51219">
    <property type="entry name" value="DPCK"/>
    <property type="match status" value="1"/>
</dbReference>
<sequence>MSIIKIALTGGIACGKSKISQILSNLGLNIISLDKLAQKIIRPNTIELKELIKHFGDDIINTNKSLNRSILRKILLEKKSNQKLIEEILHPRILIHMENEIKKLKAKLVVVEVPLLAENNLTHLFNRAIIISCNKKQQLKRLINRDNISTKEAKNMVSAQFSHSLRLKLRDKLPTDIIENNLEIADLTHKTNQLYKKLIDL</sequence>
<comment type="caution">
    <text evidence="7">The sequence shown here is derived from an EMBL/GenBank/DDBJ whole genome shotgun (WGS) entry which is preliminary data.</text>
</comment>
<evidence type="ECO:0000256" key="3">
    <source>
        <dbReference type="ARBA" id="ARBA00022840"/>
    </source>
</evidence>
<dbReference type="AlphaFoldDB" id="A0A853G8L9"/>
<dbReference type="GO" id="GO:0005737">
    <property type="term" value="C:cytoplasm"/>
    <property type="evidence" value="ECO:0007669"/>
    <property type="project" value="UniProtKB-SubCell"/>
</dbReference>
<evidence type="ECO:0000313" key="7">
    <source>
        <dbReference type="EMBL" id="NYT52619.1"/>
    </source>
</evidence>
<keyword evidence="4 5" id="KW-0173">Coenzyme A biosynthesis</keyword>
<dbReference type="GO" id="GO:0015937">
    <property type="term" value="P:coenzyme A biosynthetic process"/>
    <property type="evidence" value="ECO:0007669"/>
    <property type="project" value="UniProtKB-UniRule"/>
</dbReference>
<dbReference type="GO" id="GO:0005524">
    <property type="term" value="F:ATP binding"/>
    <property type="evidence" value="ECO:0007669"/>
    <property type="project" value="UniProtKB-UniRule"/>
</dbReference>
<comment type="catalytic activity">
    <reaction evidence="5">
        <text>3'-dephospho-CoA + ATP = ADP + CoA + H(+)</text>
        <dbReference type="Rhea" id="RHEA:18245"/>
        <dbReference type="ChEBI" id="CHEBI:15378"/>
        <dbReference type="ChEBI" id="CHEBI:30616"/>
        <dbReference type="ChEBI" id="CHEBI:57287"/>
        <dbReference type="ChEBI" id="CHEBI:57328"/>
        <dbReference type="ChEBI" id="CHEBI:456216"/>
        <dbReference type="EC" id="2.7.1.24"/>
    </reaction>
</comment>
<dbReference type="Gene3D" id="3.40.50.300">
    <property type="entry name" value="P-loop containing nucleotide triphosphate hydrolases"/>
    <property type="match status" value="1"/>
</dbReference>
<dbReference type="EMBL" id="JACCHU010000002">
    <property type="protein sequence ID" value="NYT52619.1"/>
    <property type="molecule type" value="Genomic_DNA"/>
</dbReference>
<keyword evidence="2 5" id="KW-0547">Nucleotide-binding</keyword>
<dbReference type="CDD" id="cd02022">
    <property type="entry name" value="DPCK"/>
    <property type="match status" value="1"/>
</dbReference>
<dbReference type="HAMAP" id="MF_00376">
    <property type="entry name" value="Dephospho_CoA_kinase"/>
    <property type="match status" value="1"/>
</dbReference>
<evidence type="ECO:0000256" key="4">
    <source>
        <dbReference type="ARBA" id="ARBA00022993"/>
    </source>
</evidence>
<evidence type="ECO:0000256" key="2">
    <source>
        <dbReference type="ARBA" id="ARBA00022741"/>
    </source>
</evidence>
<organism evidence="7 8">
    <name type="scientific">Candidatus Vesicomyosocius endoextente</name>
    <dbReference type="NCBI Taxonomy" id="2738853"/>
    <lineage>
        <taxon>Bacteria</taxon>
        <taxon>Pseudomonadati</taxon>
        <taxon>Pseudomonadota</taxon>
        <taxon>Gammaproteobacteria</taxon>
        <taxon>Candidatus Pseudothioglobaceae</taxon>
        <taxon>Candidatus Vesicomyidisocius</taxon>
    </lineage>
</organism>
<keyword evidence="5 7" id="KW-0418">Kinase</keyword>
<dbReference type="PANTHER" id="PTHR10695:SF46">
    <property type="entry name" value="BIFUNCTIONAL COENZYME A SYNTHASE-RELATED"/>
    <property type="match status" value="1"/>
</dbReference>
<protein>
    <recommendedName>
        <fullName evidence="5 6">Dephospho-CoA kinase</fullName>
        <ecNumber evidence="5 6">2.7.1.24</ecNumber>
    </recommendedName>
    <alternativeName>
        <fullName evidence="5">Dephosphocoenzyme A kinase</fullName>
    </alternativeName>
</protein>
<comment type="similarity">
    <text evidence="1 5">Belongs to the CoaE family.</text>
</comment>
<dbReference type="Proteomes" id="UP000525329">
    <property type="component" value="Unassembled WGS sequence"/>
</dbReference>
<dbReference type="GO" id="GO:0004140">
    <property type="term" value="F:dephospho-CoA kinase activity"/>
    <property type="evidence" value="ECO:0007669"/>
    <property type="project" value="UniProtKB-UniRule"/>
</dbReference>
<comment type="function">
    <text evidence="5">Catalyzes the phosphorylation of the 3'-hydroxyl group of dephosphocoenzyme A to form coenzyme A.</text>
</comment>
<feature type="binding site" evidence="5">
    <location>
        <begin position="13"/>
        <end position="18"/>
    </location>
    <ligand>
        <name>ATP</name>
        <dbReference type="ChEBI" id="CHEBI:30616"/>
    </ligand>
</feature>
<gene>
    <name evidence="5" type="primary">coaE</name>
    <name evidence="7" type="ORF">H0A74_03495</name>
</gene>